<dbReference type="InterPro" id="IPR002652">
    <property type="entry name" value="Importin-a_IBB"/>
</dbReference>
<dbReference type="FunFam" id="1.25.10.10:FF:000021">
    <property type="entry name" value="Importin subunit alpha"/>
    <property type="match status" value="1"/>
</dbReference>
<dbReference type="Pfam" id="PF01749">
    <property type="entry name" value="IBB"/>
    <property type="match status" value="1"/>
</dbReference>
<evidence type="ECO:0000256" key="6">
    <source>
        <dbReference type="PROSITE-ProRule" id="PRU00259"/>
    </source>
</evidence>
<comment type="caution">
    <text evidence="9">The sequence shown here is derived from an EMBL/GenBank/DDBJ whole genome shotgun (WGS) entry which is preliminary data.</text>
</comment>
<keyword evidence="2 5" id="KW-0813">Transport</keyword>
<dbReference type="AlphaFoldDB" id="A0A8H3G973"/>
<feature type="repeat" description="ARM" evidence="6">
    <location>
        <begin position="322"/>
        <end position="350"/>
    </location>
</feature>
<dbReference type="Pfam" id="PF16186">
    <property type="entry name" value="Arm_3"/>
    <property type="match status" value="1"/>
</dbReference>
<keyword evidence="4 5" id="KW-0653">Protein transport</keyword>
<dbReference type="InterPro" id="IPR036975">
    <property type="entry name" value="Importin-a_IBB_sf"/>
</dbReference>
<dbReference type="GO" id="GO:0005737">
    <property type="term" value="C:cytoplasm"/>
    <property type="evidence" value="ECO:0007669"/>
    <property type="project" value="InterPro"/>
</dbReference>
<dbReference type="PROSITE" id="PS51214">
    <property type="entry name" value="IBB"/>
    <property type="match status" value="1"/>
</dbReference>
<gene>
    <name evidence="9" type="ORF">RDB_LOCUS37640</name>
</gene>
<dbReference type="Pfam" id="PF00514">
    <property type="entry name" value="Arm"/>
    <property type="match status" value="7"/>
</dbReference>
<reference evidence="9" key="1">
    <citation type="submission" date="2021-01" db="EMBL/GenBank/DDBJ databases">
        <authorList>
            <person name="Kaushik A."/>
        </authorList>
    </citation>
    <scope>NUCLEOTIDE SEQUENCE</scope>
    <source>
        <strain evidence="9">AG6-10EEA</strain>
    </source>
</reference>
<sequence length="525" mass="58072">MDREAERRQNIKQQAGFKQSELRRRRREQQIEIRRQTRNEVISKRRTLAVDIGPDSDGEEAKGNGWNSKFVAAIAPGAFSIDQDQQLDVITKFRRLLSEENPPIGKVIECGAVPRFIEALHGNHPQLQFEAAWVLTNITSGTSYHTQVVIHNGAVPRLIKLLSSPFMRVREQVVWALGNIAGDSPKHRDYVLEQGALCPLLALLSECQRLSMLRNVTWTLSNLCHGKNPRPDWVLISPALTALTKLVYSIDDQVLIDACWALSYLSDGPNDNIQKIVETGICRRLVELLTHPSIAVQVPSLRTIGHIATGNDIQTQEVIGSGALPALLSLLSSPRDGIRKGACWTISNITAGPPHQIQAVIEANIIPPLINLLQSADFKTRKEACWVISNATLGGLKEPSLVRYIVSWGCIKPLCDILTMIDNRLLQVALDSLENILIVGEMDKEIGGPGAVNQYANDIEQAGGMITIHNLQYHHNLEIYEKAFSIMDKYFSDEDDEGLGIETARVESGAFVVGSLSCASTCLTY</sequence>
<dbReference type="PIRSF" id="PIRSF005673">
    <property type="entry name" value="Importin_alpha"/>
    <property type="match status" value="1"/>
</dbReference>
<dbReference type="InterPro" id="IPR016024">
    <property type="entry name" value="ARM-type_fold"/>
</dbReference>
<feature type="repeat" description="ARM" evidence="6">
    <location>
        <begin position="111"/>
        <end position="153"/>
    </location>
</feature>
<evidence type="ECO:0000256" key="7">
    <source>
        <dbReference type="SAM" id="MobiDB-lite"/>
    </source>
</evidence>
<keyword evidence="3" id="KW-0677">Repeat</keyword>
<comment type="similarity">
    <text evidence="1 5">Belongs to the importin alpha family.</text>
</comment>
<evidence type="ECO:0000313" key="10">
    <source>
        <dbReference type="Proteomes" id="UP000663853"/>
    </source>
</evidence>
<evidence type="ECO:0000313" key="9">
    <source>
        <dbReference type="EMBL" id="CAE6441994.1"/>
    </source>
</evidence>
<proteinExistence type="inferred from homology"/>
<protein>
    <recommendedName>
        <fullName evidence="5">Importin subunit alpha</fullName>
    </recommendedName>
</protein>
<dbReference type="PROSITE" id="PS50176">
    <property type="entry name" value="ARM_REPEAT"/>
    <property type="match status" value="3"/>
</dbReference>
<name>A0A8H3G973_9AGAM</name>
<dbReference type="InterPro" id="IPR032413">
    <property type="entry name" value="Arm_3"/>
</dbReference>
<evidence type="ECO:0000256" key="5">
    <source>
        <dbReference type="PIRNR" id="PIRNR005673"/>
    </source>
</evidence>
<dbReference type="Proteomes" id="UP000663853">
    <property type="component" value="Unassembled WGS sequence"/>
</dbReference>
<dbReference type="SMART" id="SM00185">
    <property type="entry name" value="ARM"/>
    <property type="match status" value="8"/>
</dbReference>
<feature type="repeat" description="ARM" evidence="6">
    <location>
        <begin position="153"/>
        <end position="195"/>
    </location>
</feature>
<dbReference type="PANTHER" id="PTHR23316">
    <property type="entry name" value="IMPORTIN ALPHA"/>
    <property type="match status" value="1"/>
</dbReference>
<feature type="domain" description="IBB" evidence="8">
    <location>
        <begin position="1"/>
        <end position="55"/>
    </location>
</feature>
<dbReference type="Gene3D" id="1.25.10.10">
    <property type="entry name" value="Leucine-rich Repeat Variant"/>
    <property type="match status" value="1"/>
</dbReference>
<dbReference type="GO" id="GO:0005634">
    <property type="term" value="C:nucleus"/>
    <property type="evidence" value="ECO:0007669"/>
    <property type="project" value="UniProtKB-ARBA"/>
</dbReference>
<dbReference type="Gene3D" id="1.20.5.690">
    <property type="entry name" value="Importin-alpha, importin-beta-binding domain"/>
    <property type="match status" value="1"/>
</dbReference>
<evidence type="ECO:0000256" key="4">
    <source>
        <dbReference type="ARBA" id="ARBA00022927"/>
    </source>
</evidence>
<feature type="region of interest" description="Disordered" evidence="7">
    <location>
        <begin position="1"/>
        <end position="28"/>
    </location>
</feature>
<dbReference type="GO" id="GO:0061608">
    <property type="term" value="F:nuclear import signal receptor activity"/>
    <property type="evidence" value="ECO:0007669"/>
    <property type="project" value="InterPro"/>
</dbReference>
<evidence type="ECO:0000256" key="3">
    <source>
        <dbReference type="ARBA" id="ARBA00022737"/>
    </source>
</evidence>
<organism evidence="9 10">
    <name type="scientific">Rhizoctonia solani</name>
    <dbReference type="NCBI Taxonomy" id="456999"/>
    <lineage>
        <taxon>Eukaryota</taxon>
        <taxon>Fungi</taxon>
        <taxon>Dikarya</taxon>
        <taxon>Basidiomycota</taxon>
        <taxon>Agaricomycotina</taxon>
        <taxon>Agaricomycetes</taxon>
        <taxon>Cantharellales</taxon>
        <taxon>Ceratobasidiaceae</taxon>
        <taxon>Rhizoctonia</taxon>
    </lineage>
</organism>
<dbReference type="InterPro" id="IPR011989">
    <property type="entry name" value="ARM-like"/>
</dbReference>
<dbReference type="EMBL" id="CAJMXA010000757">
    <property type="protein sequence ID" value="CAE6441994.1"/>
    <property type="molecule type" value="Genomic_DNA"/>
</dbReference>
<evidence type="ECO:0000259" key="8">
    <source>
        <dbReference type="PROSITE" id="PS51214"/>
    </source>
</evidence>
<dbReference type="SUPFAM" id="SSF48371">
    <property type="entry name" value="ARM repeat"/>
    <property type="match status" value="1"/>
</dbReference>
<evidence type="ECO:0000256" key="2">
    <source>
        <dbReference type="ARBA" id="ARBA00022448"/>
    </source>
</evidence>
<dbReference type="InterPro" id="IPR024931">
    <property type="entry name" value="Importin_alpha"/>
</dbReference>
<accession>A0A8H3G973</accession>
<dbReference type="InterPro" id="IPR000225">
    <property type="entry name" value="Armadillo"/>
</dbReference>
<evidence type="ECO:0000256" key="1">
    <source>
        <dbReference type="ARBA" id="ARBA00010394"/>
    </source>
</evidence>
<dbReference type="GO" id="GO:0006606">
    <property type="term" value="P:protein import into nucleus"/>
    <property type="evidence" value="ECO:0007669"/>
    <property type="project" value="InterPro"/>
</dbReference>